<name>A0A6J4R744_9ACTN</name>
<dbReference type="InterPro" id="IPR011853">
    <property type="entry name" value="TRAP_DctM-Dct_fused"/>
</dbReference>
<dbReference type="EMBL" id="CADCVE010000092">
    <property type="protein sequence ID" value="CAA9463407.1"/>
    <property type="molecule type" value="Genomic_DNA"/>
</dbReference>
<feature type="transmembrane region" description="Helical" evidence="2">
    <location>
        <begin position="411"/>
        <end position="427"/>
    </location>
</feature>
<feature type="transmembrane region" description="Helical" evidence="2">
    <location>
        <begin position="149"/>
        <end position="166"/>
    </location>
</feature>
<keyword evidence="2" id="KW-0812">Transmembrane</keyword>
<feature type="transmembrane region" description="Helical" evidence="2">
    <location>
        <begin position="309"/>
        <end position="333"/>
    </location>
</feature>
<accession>A0A6J4R744</accession>
<proteinExistence type="predicted"/>
<evidence type="ECO:0000256" key="2">
    <source>
        <dbReference type="SAM" id="Phobius"/>
    </source>
</evidence>
<feature type="transmembrane region" description="Helical" evidence="2">
    <location>
        <begin position="598"/>
        <end position="624"/>
    </location>
</feature>
<evidence type="ECO:0000256" key="1">
    <source>
        <dbReference type="SAM" id="MobiDB-lite"/>
    </source>
</evidence>
<protein>
    <submittedName>
        <fullName evidence="4">TRAP-type uncharacterized transport system, fused permease component</fullName>
    </submittedName>
</protein>
<feature type="transmembrane region" description="Helical" evidence="2">
    <location>
        <begin position="469"/>
        <end position="487"/>
    </location>
</feature>
<dbReference type="InterPro" id="IPR010656">
    <property type="entry name" value="DctM"/>
</dbReference>
<feature type="region of interest" description="Disordered" evidence="1">
    <location>
        <begin position="1"/>
        <end position="20"/>
    </location>
</feature>
<feature type="region of interest" description="Disordered" evidence="1">
    <location>
        <begin position="674"/>
        <end position="696"/>
    </location>
</feature>
<feature type="transmembrane region" description="Helical" evidence="2">
    <location>
        <begin position="383"/>
        <end position="405"/>
    </location>
</feature>
<dbReference type="PANTHER" id="PTHR43849:SF2">
    <property type="entry name" value="BLL3936 PROTEIN"/>
    <property type="match status" value="1"/>
</dbReference>
<organism evidence="4">
    <name type="scientific">uncultured Rubrobacteraceae bacterium</name>
    <dbReference type="NCBI Taxonomy" id="349277"/>
    <lineage>
        <taxon>Bacteria</taxon>
        <taxon>Bacillati</taxon>
        <taxon>Actinomycetota</taxon>
        <taxon>Rubrobacteria</taxon>
        <taxon>Rubrobacterales</taxon>
        <taxon>Rubrobacteraceae</taxon>
        <taxon>environmental samples</taxon>
    </lineage>
</organism>
<feature type="transmembrane region" description="Helical" evidence="2">
    <location>
        <begin position="339"/>
        <end position="362"/>
    </location>
</feature>
<evidence type="ECO:0000259" key="3">
    <source>
        <dbReference type="Pfam" id="PF06808"/>
    </source>
</evidence>
<feature type="transmembrane region" description="Helical" evidence="2">
    <location>
        <begin position="212"/>
        <end position="239"/>
    </location>
</feature>
<feature type="transmembrane region" description="Helical" evidence="2">
    <location>
        <begin position="75"/>
        <end position="95"/>
    </location>
</feature>
<reference evidence="4" key="1">
    <citation type="submission" date="2020-02" db="EMBL/GenBank/DDBJ databases">
        <authorList>
            <person name="Meier V. D."/>
        </authorList>
    </citation>
    <scope>NUCLEOTIDE SEQUENCE</scope>
    <source>
        <strain evidence="4">AVDCRST_MAG28</strain>
    </source>
</reference>
<feature type="transmembrane region" description="Helical" evidence="2">
    <location>
        <begin position="569"/>
        <end position="586"/>
    </location>
</feature>
<feature type="transmembrane region" description="Helical" evidence="2">
    <location>
        <begin position="50"/>
        <end position="68"/>
    </location>
</feature>
<feature type="domain" description="TRAP C4-dicarboxylate transport system permease DctM subunit" evidence="3">
    <location>
        <begin position="158"/>
        <end position="579"/>
    </location>
</feature>
<dbReference type="Pfam" id="PF06808">
    <property type="entry name" value="DctM"/>
    <property type="match status" value="1"/>
</dbReference>
<dbReference type="AlphaFoldDB" id="A0A6J4R744"/>
<feature type="transmembrane region" description="Helical" evidence="2">
    <location>
        <begin position="120"/>
        <end position="137"/>
    </location>
</feature>
<keyword evidence="2" id="KW-1133">Transmembrane helix</keyword>
<feature type="transmembrane region" description="Helical" evidence="2">
    <location>
        <begin position="648"/>
        <end position="667"/>
    </location>
</feature>
<gene>
    <name evidence="4" type="ORF">AVDCRST_MAG28-3712</name>
</gene>
<dbReference type="NCBIfam" id="TIGR02123">
    <property type="entry name" value="TRAP_fused"/>
    <property type="match status" value="1"/>
</dbReference>
<keyword evidence="2" id="KW-0472">Membrane</keyword>
<dbReference type="PANTHER" id="PTHR43849">
    <property type="entry name" value="BLL3936 PROTEIN"/>
    <property type="match status" value="1"/>
</dbReference>
<feature type="transmembrane region" description="Helical" evidence="2">
    <location>
        <begin position="439"/>
        <end position="463"/>
    </location>
</feature>
<sequence length="696" mass="73796">MSNERTGERGGERESGRVRLQDPLAAGAEDLIEEFEAERPARRLDGFPKTLLSVAGVTLSCYALYWVLNPISAQVYRTSFLALALAMTFLLYRAWGSSHEVSRETDRGERRRDNPGVTDYLFAVLSIVSLGYTLVVFDEFVRRAARPDTLDLVFGVLTILLVLEATRRTVGWILPAICAAFLAYAYLGALIPDWARIGHVGYGPNRIVGQTYMGLEGLFGVPLDVAATYLVLFTIYGAVLEYSGAGKYFIDVSFATFGQSRSGPGRTTTLAGFLLGTVSGSGTATTVTLGSVAWPILRRAGYPQAEGGGVLAAAGIGAILSPPTLGAAAFIIAEFLGVSYLQVLLYALIPSLLYYLGIILAIEADARRFRTQGVDIETPPLGYLLWRYGYHFSSLLLIVVLMAIGLSPFRAVFYATIAAFLLSFLSREYRMGPRRIYDALVAGAMGVLPVAATCAAAGIIVAVVTLTGLGLKLSSLIIALAGGALILTALYSAVAILVLGLAVPVTASFIISAVVIAPAFTELGVPTFAAYMFVFYYAVLSEVSPPTALAAVAASAITGGNAFKTMMLTWKYTLPAFLVPFAFVLSPNGQGLLLQGSLLQIGLTFLVSSIAVAALAVATGAWLFGPARLPERVLCGAAGLLLLYLEPFWVGIGLGVLAVGVIVHLVGRRVVGETDTSGADPASNLERTVGETERVE</sequence>
<evidence type="ECO:0000313" key="4">
    <source>
        <dbReference type="EMBL" id="CAA9463407.1"/>
    </source>
</evidence>
<feature type="transmembrane region" description="Helical" evidence="2">
    <location>
        <begin position="172"/>
        <end position="191"/>
    </location>
</feature>